<accession>A0ABX7JDW4</accession>
<dbReference type="RefSeq" id="WP_205293464.1">
    <property type="nucleotide sequence ID" value="NZ_CP070368.1"/>
</dbReference>
<dbReference type="Proteomes" id="UP000663629">
    <property type="component" value="Chromosome 1"/>
</dbReference>
<feature type="region of interest" description="Disordered" evidence="1">
    <location>
        <begin position="1"/>
        <end position="63"/>
    </location>
</feature>
<evidence type="ECO:0000256" key="1">
    <source>
        <dbReference type="SAM" id="MobiDB-lite"/>
    </source>
</evidence>
<name>A0ABX7JDW4_9RHOB</name>
<reference evidence="2 3" key="1">
    <citation type="submission" date="2021-02" db="EMBL/GenBank/DDBJ databases">
        <title>Paracoccus methylovroum sp.nov., a new methanol and methylamine utilizing methylotrophic denitrifer.</title>
        <authorList>
            <person name="Timsy T."/>
            <person name="Behrendt U."/>
            <person name="Ulrich A."/>
            <person name="Spanner T."/>
            <person name="Foesel B.U."/>
            <person name="Horn M.A."/>
            <person name="Kolb S."/>
        </authorList>
    </citation>
    <scope>NUCLEOTIDE SEQUENCE [LARGE SCALE GENOMIC DNA]</scope>
    <source>
        <strain evidence="2 3">H4-D09</strain>
    </source>
</reference>
<evidence type="ECO:0000313" key="3">
    <source>
        <dbReference type="Proteomes" id="UP000663629"/>
    </source>
</evidence>
<keyword evidence="3" id="KW-1185">Reference proteome</keyword>
<sequence length="63" mass="6911">MARADQDRHPARPQAERPGNRDLVGGLLPAMPESPIPDWAPRNRTPDPLAPRPACRETCDSDA</sequence>
<proteinExistence type="predicted"/>
<protein>
    <submittedName>
        <fullName evidence="2">Uncharacterized protein</fullName>
    </submittedName>
</protein>
<feature type="compositionally biased region" description="Basic and acidic residues" evidence="1">
    <location>
        <begin position="54"/>
        <end position="63"/>
    </location>
</feature>
<gene>
    <name evidence="2" type="ORF">JWJ88_07320</name>
</gene>
<organism evidence="2 3">
    <name type="scientific">Paracoccus methylovorus</name>
    <dbReference type="NCBI Taxonomy" id="2812658"/>
    <lineage>
        <taxon>Bacteria</taxon>
        <taxon>Pseudomonadati</taxon>
        <taxon>Pseudomonadota</taxon>
        <taxon>Alphaproteobacteria</taxon>
        <taxon>Rhodobacterales</taxon>
        <taxon>Paracoccaceae</taxon>
        <taxon>Paracoccus</taxon>
    </lineage>
</organism>
<dbReference type="EMBL" id="CP070368">
    <property type="protein sequence ID" value="QRZ12430.1"/>
    <property type="molecule type" value="Genomic_DNA"/>
</dbReference>
<evidence type="ECO:0000313" key="2">
    <source>
        <dbReference type="EMBL" id="QRZ12430.1"/>
    </source>
</evidence>
<feature type="compositionally biased region" description="Basic and acidic residues" evidence="1">
    <location>
        <begin position="1"/>
        <end position="20"/>
    </location>
</feature>